<dbReference type="GO" id="GO:0048219">
    <property type="term" value="P:inter-Golgi cisterna vesicle-mediated transport"/>
    <property type="evidence" value="ECO:0007669"/>
    <property type="project" value="TreeGrafter"/>
</dbReference>
<dbReference type="eggNOG" id="KOG3208">
    <property type="taxonomic scope" value="Eukaryota"/>
</dbReference>
<gene>
    <name evidence="11" type="primary">GOS</name>
    <name evidence="11" type="ORF">PHATRDRAFT_44364</name>
</gene>
<dbReference type="OMA" id="QAYAVND"/>
<sequence length="223" mass="24824">MSFDQLKREAVNLERQLEDKVSRYQQLAQKLNKAAVSNDLALSEQGAVPWGEEASLQQDIQRSLTHLQDLISSRLPSAASSPSHQAVIGRYREILLDLRSDFEKSRLAVRRATERKELLGSAPTANGSTDPAMDHLLRERNHINNSMNAASTVIGQADAIRSDLRFQGRSLRNAGSLLGQLTTNIPGLNHLVESIRRRRSRDDKVVAGVIASCILFTLWYVLS</sequence>
<evidence type="ECO:0000256" key="3">
    <source>
        <dbReference type="ARBA" id="ARBA00022448"/>
    </source>
</evidence>
<dbReference type="EMBL" id="CM000607">
    <property type="protein sequence ID" value="EEC50151.1"/>
    <property type="molecule type" value="Genomic_DNA"/>
</dbReference>
<reference evidence="11 12" key="1">
    <citation type="journal article" date="2008" name="Nature">
        <title>The Phaeodactylum genome reveals the evolutionary history of diatom genomes.</title>
        <authorList>
            <person name="Bowler C."/>
            <person name="Allen A.E."/>
            <person name="Badger J.H."/>
            <person name="Grimwood J."/>
            <person name="Jabbari K."/>
            <person name="Kuo A."/>
            <person name="Maheswari U."/>
            <person name="Martens C."/>
            <person name="Maumus F."/>
            <person name="Otillar R.P."/>
            <person name="Rayko E."/>
            <person name="Salamov A."/>
            <person name="Vandepoele K."/>
            <person name="Beszteri B."/>
            <person name="Gruber A."/>
            <person name="Heijde M."/>
            <person name="Katinka M."/>
            <person name="Mock T."/>
            <person name="Valentin K."/>
            <person name="Verret F."/>
            <person name="Berges J.A."/>
            <person name="Brownlee C."/>
            <person name="Cadoret J.P."/>
            <person name="Chiovitti A."/>
            <person name="Choi C.J."/>
            <person name="Coesel S."/>
            <person name="De Martino A."/>
            <person name="Detter J.C."/>
            <person name="Durkin C."/>
            <person name="Falciatore A."/>
            <person name="Fournet J."/>
            <person name="Haruta M."/>
            <person name="Huysman M.J."/>
            <person name="Jenkins B.D."/>
            <person name="Jiroutova K."/>
            <person name="Jorgensen R.E."/>
            <person name="Joubert Y."/>
            <person name="Kaplan A."/>
            <person name="Kroger N."/>
            <person name="Kroth P.G."/>
            <person name="La Roche J."/>
            <person name="Lindquist E."/>
            <person name="Lommer M."/>
            <person name="Martin-Jezequel V."/>
            <person name="Lopez P.J."/>
            <person name="Lucas S."/>
            <person name="Mangogna M."/>
            <person name="McGinnis K."/>
            <person name="Medlin L.K."/>
            <person name="Montsant A."/>
            <person name="Oudot-Le Secq M.P."/>
            <person name="Napoli C."/>
            <person name="Obornik M."/>
            <person name="Parker M.S."/>
            <person name="Petit J.L."/>
            <person name="Porcel B.M."/>
            <person name="Poulsen N."/>
            <person name="Robison M."/>
            <person name="Rychlewski L."/>
            <person name="Rynearson T.A."/>
            <person name="Schmutz J."/>
            <person name="Shapiro H."/>
            <person name="Siaut M."/>
            <person name="Stanley M."/>
            <person name="Sussman M.R."/>
            <person name="Taylor A.R."/>
            <person name="Vardi A."/>
            <person name="von Dassow P."/>
            <person name="Vyverman W."/>
            <person name="Willis A."/>
            <person name="Wyrwicz L.S."/>
            <person name="Rokhsar D.S."/>
            <person name="Weissenbach J."/>
            <person name="Armbrust E.V."/>
            <person name="Green B.R."/>
            <person name="Van de Peer Y."/>
            <person name="Grigoriev I.V."/>
        </authorList>
    </citation>
    <scope>NUCLEOTIDE SEQUENCE [LARGE SCALE GENOMIC DNA]</scope>
    <source>
        <strain evidence="11 12">CCAP 1055/1</strain>
    </source>
</reference>
<accession>B7FTV4</accession>
<dbReference type="GO" id="GO:0031201">
    <property type="term" value="C:SNARE complex"/>
    <property type="evidence" value="ECO:0007669"/>
    <property type="project" value="TreeGrafter"/>
</dbReference>
<dbReference type="PaxDb" id="2850-Phatr44364"/>
<evidence type="ECO:0008006" key="13">
    <source>
        <dbReference type="Google" id="ProtNLM"/>
    </source>
</evidence>
<reference evidence="12" key="2">
    <citation type="submission" date="2008-08" db="EMBL/GenBank/DDBJ databases">
        <authorList>
            <consortium name="Diatom Consortium"/>
            <person name="Grigoriev I."/>
            <person name="Grimwood J."/>
            <person name="Kuo A."/>
            <person name="Otillar R.P."/>
            <person name="Salamov A."/>
            <person name="Detter J.C."/>
            <person name="Lindquist E."/>
            <person name="Shapiro H."/>
            <person name="Lucas S."/>
            <person name="Glavina del Rio T."/>
            <person name="Pitluck S."/>
            <person name="Rokhsar D."/>
            <person name="Bowler C."/>
        </authorList>
    </citation>
    <scope>GENOME REANNOTATION</scope>
    <source>
        <strain evidence="12">CCAP 1055/1</strain>
    </source>
</reference>
<dbReference type="GeneID" id="7197840"/>
<organism evidence="11 12">
    <name type="scientific">Phaeodactylum tricornutum (strain CCAP 1055/1)</name>
    <dbReference type="NCBI Taxonomy" id="556484"/>
    <lineage>
        <taxon>Eukaryota</taxon>
        <taxon>Sar</taxon>
        <taxon>Stramenopiles</taxon>
        <taxon>Ochrophyta</taxon>
        <taxon>Bacillariophyta</taxon>
        <taxon>Bacillariophyceae</taxon>
        <taxon>Bacillariophycidae</taxon>
        <taxon>Naviculales</taxon>
        <taxon>Phaeodactylaceae</taxon>
        <taxon>Phaeodactylum</taxon>
    </lineage>
</organism>
<evidence type="ECO:0000256" key="10">
    <source>
        <dbReference type="SAM" id="Phobius"/>
    </source>
</evidence>
<dbReference type="GO" id="GO:0006888">
    <property type="term" value="P:endoplasmic reticulum to Golgi vesicle-mediated transport"/>
    <property type="evidence" value="ECO:0007669"/>
    <property type="project" value="InterPro"/>
</dbReference>
<evidence type="ECO:0000313" key="11">
    <source>
        <dbReference type="EMBL" id="EEC50151.1"/>
    </source>
</evidence>
<dbReference type="InterPro" id="IPR023601">
    <property type="entry name" value="Golgi_SNAP_su1"/>
</dbReference>
<dbReference type="PANTHER" id="PTHR21094">
    <property type="entry name" value="GOS-28 SNARE- RELATED"/>
    <property type="match status" value="1"/>
</dbReference>
<keyword evidence="9" id="KW-0175">Coiled coil</keyword>
<dbReference type="GO" id="GO:0006906">
    <property type="term" value="P:vesicle fusion"/>
    <property type="evidence" value="ECO:0007669"/>
    <property type="project" value="TreeGrafter"/>
</dbReference>
<evidence type="ECO:0000256" key="7">
    <source>
        <dbReference type="ARBA" id="ARBA00023034"/>
    </source>
</evidence>
<dbReference type="KEGG" id="pti:PHATRDRAFT_44364"/>
<dbReference type="RefSeq" id="XP_002178486.1">
    <property type="nucleotide sequence ID" value="XM_002178450.1"/>
</dbReference>
<evidence type="ECO:0000256" key="6">
    <source>
        <dbReference type="ARBA" id="ARBA00022989"/>
    </source>
</evidence>
<dbReference type="GO" id="GO:0005797">
    <property type="term" value="C:Golgi medial cisterna"/>
    <property type="evidence" value="ECO:0007669"/>
    <property type="project" value="TreeGrafter"/>
</dbReference>
<keyword evidence="3" id="KW-0813">Transport</keyword>
<proteinExistence type="inferred from homology"/>
<evidence type="ECO:0000256" key="2">
    <source>
        <dbReference type="ARBA" id="ARBA00008473"/>
    </source>
</evidence>
<evidence type="ECO:0000256" key="4">
    <source>
        <dbReference type="ARBA" id="ARBA00022692"/>
    </source>
</evidence>
<dbReference type="GO" id="GO:0005484">
    <property type="term" value="F:SNAP receptor activity"/>
    <property type="evidence" value="ECO:0007669"/>
    <property type="project" value="TreeGrafter"/>
</dbReference>
<dbReference type="Proteomes" id="UP000000759">
    <property type="component" value="Chromosome 4"/>
</dbReference>
<evidence type="ECO:0000313" key="12">
    <source>
        <dbReference type="Proteomes" id="UP000000759"/>
    </source>
</evidence>
<dbReference type="HOGENOM" id="CLU_078034_2_0_1"/>
<protein>
    <recommendedName>
        <fullName evidence="13">Golgi SNAP receptor complex member 1</fullName>
    </recommendedName>
</protein>
<keyword evidence="4 10" id="KW-0812">Transmembrane</keyword>
<comment type="similarity">
    <text evidence="2">Belongs to the GOSR1 family.</text>
</comment>
<dbReference type="Pfam" id="PF12352">
    <property type="entry name" value="V-SNARE_C"/>
    <property type="match status" value="1"/>
</dbReference>
<dbReference type="OrthoDB" id="422156at2759"/>
<dbReference type="GO" id="GO:0000139">
    <property type="term" value="C:Golgi membrane"/>
    <property type="evidence" value="ECO:0007669"/>
    <property type="project" value="UniProtKB-SubCell"/>
</dbReference>
<evidence type="ECO:0000256" key="1">
    <source>
        <dbReference type="ARBA" id="ARBA00004409"/>
    </source>
</evidence>
<feature type="transmembrane region" description="Helical" evidence="10">
    <location>
        <begin position="205"/>
        <end position="222"/>
    </location>
</feature>
<keyword evidence="6 10" id="KW-1133">Transmembrane helix</keyword>
<name>B7FTV4_PHATC</name>
<dbReference type="AlphaFoldDB" id="B7FTV4"/>
<dbReference type="GO" id="GO:0005801">
    <property type="term" value="C:cis-Golgi network"/>
    <property type="evidence" value="ECO:0007669"/>
    <property type="project" value="InterPro"/>
</dbReference>
<dbReference type="GO" id="GO:0015031">
    <property type="term" value="P:protein transport"/>
    <property type="evidence" value="ECO:0007669"/>
    <property type="project" value="UniProtKB-KW"/>
</dbReference>
<dbReference type="PANTHER" id="PTHR21094:SF2">
    <property type="entry name" value="GOLGI SNAP RECEPTOR COMPLEX MEMBER 1"/>
    <property type="match status" value="1"/>
</dbReference>
<dbReference type="STRING" id="556484.B7FTV4"/>
<feature type="coiled-coil region" evidence="9">
    <location>
        <begin position="3"/>
        <end position="34"/>
    </location>
</feature>
<keyword evidence="5" id="KW-0653">Protein transport</keyword>
<keyword evidence="7" id="KW-0333">Golgi apparatus</keyword>
<comment type="subcellular location">
    <subcellularLocation>
        <location evidence="1">Golgi apparatus membrane</location>
        <topology evidence="1">Single-pass type IV membrane protein</topology>
    </subcellularLocation>
</comment>
<evidence type="ECO:0000256" key="5">
    <source>
        <dbReference type="ARBA" id="ARBA00022927"/>
    </source>
</evidence>
<dbReference type="InParanoid" id="B7FTV4"/>
<keyword evidence="8 10" id="KW-0472">Membrane</keyword>
<keyword evidence="12" id="KW-1185">Reference proteome</keyword>
<evidence type="ECO:0000256" key="8">
    <source>
        <dbReference type="ARBA" id="ARBA00023136"/>
    </source>
</evidence>
<evidence type="ECO:0000256" key="9">
    <source>
        <dbReference type="SAM" id="Coils"/>
    </source>
</evidence>